<dbReference type="EC" id="5.4.2.4" evidence="9"/>
<dbReference type="OMA" id="TGWHDVP"/>
<evidence type="ECO:0000256" key="5">
    <source>
        <dbReference type="ARBA" id="ARBA00023235"/>
    </source>
</evidence>
<keyword evidence="4 9" id="KW-0324">Glycolysis</keyword>
<feature type="binding site" evidence="7">
    <location>
        <begin position="97"/>
        <end position="100"/>
    </location>
    <ligand>
        <name>substrate</name>
    </ligand>
</feature>
<dbReference type="CDD" id="cd07067">
    <property type="entry name" value="HP_PGM_like"/>
    <property type="match status" value="1"/>
</dbReference>
<dbReference type="EMBL" id="VCGU01000009">
    <property type="protein sequence ID" value="TRY70716.1"/>
    <property type="molecule type" value="Genomic_DNA"/>
</dbReference>
<keyword evidence="11" id="KW-1185">Reference proteome</keyword>
<evidence type="ECO:0000256" key="9">
    <source>
        <dbReference type="RuleBase" id="RU004511"/>
    </source>
</evidence>
<evidence type="ECO:0000313" key="11">
    <source>
        <dbReference type="Proteomes" id="UP000318571"/>
    </source>
</evidence>
<name>A0A553NZ55_TIGCA</name>
<sequence>MAENHRKYSLTVLRHGESEWNHDNRFCGWVDVGLTNNGLAQAQKAVEALVEEDIGFDIIYTSVLKRAKETAEIIRDGLEKAGLVSNLEIVEDWRLNERHYGSLTGHNKAEMAEKYGKDQVKIWRRSYDTRPPPISESHPFYDKIHNNSALTVVPKDQFPDHECLKDLQERAIPYFEDIIVPQIKSGQRVLIVVHGTTSRALVKHLEDVSDEDIEEINVPNAIPFTYELDEKLDPLGDKTYHADKETVRKAIEKAASIGKKRK</sequence>
<gene>
    <name evidence="10" type="ORF">TCAL_09673</name>
</gene>
<dbReference type="PIRSF" id="PIRSF000709">
    <property type="entry name" value="6PFK_2-Ptase"/>
    <property type="match status" value="1"/>
</dbReference>
<protein>
    <recommendedName>
        <fullName evidence="9">Phosphoglycerate mutase</fullName>
        <ecNumber evidence="9">5.4.2.11</ecNumber>
        <ecNumber evidence="9">5.4.2.4</ecNumber>
    </recommendedName>
</protein>
<accession>A0A553NZ55</accession>
<evidence type="ECO:0000313" key="10">
    <source>
        <dbReference type="EMBL" id="TRY70716.1"/>
    </source>
</evidence>
<feature type="binding site" evidence="7">
    <location>
        <begin position="14"/>
        <end position="21"/>
    </location>
    <ligand>
        <name>substrate</name>
    </ligand>
</feature>
<dbReference type="InterPro" id="IPR013078">
    <property type="entry name" value="His_Pase_superF_clade-1"/>
</dbReference>
<feature type="binding site" evidence="7">
    <location>
        <position position="108"/>
    </location>
    <ligand>
        <name>substrate</name>
    </ligand>
</feature>
<dbReference type="GO" id="GO:0006096">
    <property type="term" value="P:glycolytic process"/>
    <property type="evidence" value="ECO:0007669"/>
    <property type="project" value="UniProtKB-KW"/>
</dbReference>
<dbReference type="EC" id="5.4.2.11" evidence="9"/>
<dbReference type="NCBIfam" id="TIGR01258">
    <property type="entry name" value="pgm_1"/>
    <property type="match status" value="1"/>
</dbReference>
<evidence type="ECO:0000256" key="4">
    <source>
        <dbReference type="ARBA" id="ARBA00023152"/>
    </source>
</evidence>
<dbReference type="InterPro" id="IPR029033">
    <property type="entry name" value="His_PPase_superfam"/>
</dbReference>
<comment type="catalytic activity">
    <reaction evidence="1 9">
        <text>(2R)-2-phosphoglycerate = (2R)-3-phosphoglycerate</text>
        <dbReference type="Rhea" id="RHEA:15901"/>
        <dbReference type="ChEBI" id="CHEBI:58272"/>
        <dbReference type="ChEBI" id="CHEBI:58289"/>
        <dbReference type="EC" id="5.4.2.11"/>
    </reaction>
</comment>
<dbReference type="AlphaFoldDB" id="A0A553NZ55"/>
<dbReference type="SUPFAM" id="SSF53254">
    <property type="entry name" value="Phosphoglycerate mutase-like"/>
    <property type="match status" value="1"/>
</dbReference>
<organism evidence="10 11">
    <name type="scientific">Tigriopus californicus</name>
    <name type="common">Marine copepod</name>
    <dbReference type="NCBI Taxonomy" id="6832"/>
    <lineage>
        <taxon>Eukaryota</taxon>
        <taxon>Metazoa</taxon>
        <taxon>Ecdysozoa</taxon>
        <taxon>Arthropoda</taxon>
        <taxon>Crustacea</taxon>
        <taxon>Multicrustacea</taxon>
        <taxon>Hexanauplia</taxon>
        <taxon>Copepoda</taxon>
        <taxon>Harpacticoida</taxon>
        <taxon>Harpacticidae</taxon>
        <taxon>Tigriopus</taxon>
    </lineage>
</organism>
<evidence type="ECO:0000256" key="7">
    <source>
        <dbReference type="PIRSR" id="PIRSR613078-2"/>
    </source>
</evidence>
<dbReference type="STRING" id="6832.A0A553NZ55"/>
<dbReference type="InterPro" id="IPR005952">
    <property type="entry name" value="Phosphogly_mut1"/>
</dbReference>
<dbReference type="SMART" id="SM00855">
    <property type="entry name" value="PGAM"/>
    <property type="match status" value="1"/>
</dbReference>
<dbReference type="Proteomes" id="UP000318571">
    <property type="component" value="Chromosome 9"/>
</dbReference>
<dbReference type="OrthoDB" id="354304at2759"/>
<dbReference type="Gene3D" id="3.40.50.1240">
    <property type="entry name" value="Phosphoglycerate mutase-like"/>
    <property type="match status" value="1"/>
</dbReference>
<dbReference type="HAMAP" id="MF_01039">
    <property type="entry name" value="PGAM_GpmA"/>
    <property type="match status" value="1"/>
</dbReference>
<dbReference type="InterPro" id="IPR001345">
    <property type="entry name" value="PG/BPGM_mutase_AS"/>
</dbReference>
<reference evidence="10 11" key="1">
    <citation type="journal article" date="2018" name="Nat. Ecol. Evol.">
        <title>Genomic signatures of mitonuclear coevolution across populations of Tigriopus californicus.</title>
        <authorList>
            <person name="Barreto F.S."/>
            <person name="Watson E.T."/>
            <person name="Lima T.G."/>
            <person name="Willett C.S."/>
            <person name="Edmands S."/>
            <person name="Li W."/>
            <person name="Burton R.S."/>
        </authorList>
    </citation>
    <scope>NUCLEOTIDE SEQUENCE [LARGE SCALE GENOMIC DNA]</scope>
    <source>
        <strain evidence="10 11">San Diego</strain>
    </source>
</reference>
<feature type="active site" description="Proton donor/acceptor" evidence="6">
    <location>
        <position position="97"/>
    </location>
</feature>
<evidence type="ECO:0000256" key="3">
    <source>
        <dbReference type="ARBA" id="ARBA00006717"/>
    </source>
</evidence>
<comment type="catalytic activity">
    <reaction evidence="2 9">
        <text>(2R)-3-phospho-glyceroyl phosphate = (2R)-2,3-bisphosphoglycerate + H(+)</text>
        <dbReference type="Rhea" id="RHEA:17765"/>
        <dbReference type="ChEBI" id="CHEBI:15378"/>
        <dbReference type="ChEBI" id="CHEBI:57604"/>
        <dbReference type="ChEBI" id="CHEBI:58248"/>
        <dbReference type="EC" id="5.4.2.4"/>
    </reaction>
</comment>
<comment type="caution">
    <text evidence="10">The sequence shown here is derived from an EMBL/GenBank/DDBJ whole genome shotgun (WGS) entry which is preliminary data.</text>
</comment>
<evidence type="ECO:0000256" key="2">
    <source>
        <dbReference type="ARBA" id="ARBA00000505"/>
    </source>
</evidence>
<dbReference type="FunFam" id="3.40.50.1240:FF:000003">
    <property type="entry name" value="2,3-bisphosphoglycerate-dependent phosphoglycerate mutase"/>
    <property type="match status" value="1"/>
</dbReference>
<dbReference type="GO" id="GO:0004082">
    <property type="term" value="F:bisphosphoglycerate mutase activity"/>
    <property type="evidence" value="ECO:0007669"/>
    <property type="project" value="UniProtKB-EC"/>
</dbReference>
<evidence type="ECO:0000256" key="8">
    <source>
        <dbReference type="PIRSR" id="PIRSR613078-3"/>
    </source>
</evidence>
<feature type="binding site" evidence="7">
    <location>
        <position position="66"/>
    </location>
    <ligand>
        <name>substrate</name>
    </ligand>
</feature>
<feature type="active site" description="Tele-phosphohistidine intermediate" evidence="6">
    <location>
        <position position="15"/>
    </location>
</feature>
<proteinExistence type="inferred from homology"/>
<dbReference type="PROSITE" id="PS00175">
    <property type="entry name" value="PG_MUTASE"/>
    <property type="match status" value="1"/>
</dbReference>
<dbReference type="Pfam" id="PF00300">
    <property type="entry name" value="His_Phos_1"/>
    <property type="match status" value="2"/>
</dbReference>
<dbReference type="GO" id="GO:0016791">
    <property type="term" value="F:phosphatase activity"/>
    <property type="evidence" value="ECO:0007669"/>
    <property type="project" value="UniProtKB-ARBA"/>
</dbReference>
<feature type="site" description="Transition state stabilizer" evidence="8">
    <location>
        <position position="194"/>
    </location>
</feature>
<dbReference type="GO" id="GO:0004619">
    <property type="term" value="F:phosphoglycerate mutase activity"/>
    <property type="evidence" value="ECO:0007669"/>
    <property type="project" value="UniProtKB-EC"/>
</dbReference>
<evidence type="ECO:0000256" key="6">
    <source>
        <dbReference type="PIRSR" id="PIRSR613078-1"/>
    </source>
</evidence>
<dbReference type="PANTHER" id="PTHR11931">
    <property type="entry name" value="PHOSPHOGLYCERATE MUTASE"/>
    <property type="match status" value="1"/>
</dbReference>
<keyword evidence="5 9" id="KW-0413">Isomerase</keyword>
<feature type="binding site" evidence="7">
    <location>
        <begin position="124"/>
        <end position="125"/>
    </location>
    <ligand>
        <name>substrate</name>
    </ligand>
</feature>
<comment type="similarity">
    <text evidence="3 9">Belongs to the phosphoglycerate mutase family. BPG-dependent PGAM subfamily.</text>
</comment>
<evidence type="ECO:0000256" key="1">
    <source>
        <dbReference type="ARBA" id="ARBA00000380"/>
    </source>
</evidence>